<evidence type="ECO:0000256" key="6">
    <source>
        <dbReference type="SAM" id="Phobius"/>
    </source>
</evidence>
<comment type="caution">
    <text evidence="8">The sequence shown here is derived from an EMBL/GenBank/DDBJ whole genome shotgun (WGS) entry which is preliminary data.</text>
</comment>
<evidence type="ECO:0000256" key="3">
    <source>
        <dbReference type="ARBA" id="ARBA00022989"/>
    </source>
</evidence>
<dbReference type="EMBL" id="ACFH01000086">
    <property type="protein sequence ID" value="EEH65991.1"/>
    <property type="molecule type" value="Genomic_DNA"/>
</dbReference>
<name>C0W5L0_9ACTO</name>
<sequence>MTQSPSSPRSSLAGDLASWLAQRPHSDDGTQQPEAQQPEPQPQQPEVQPAAVQQIYGQPRAGQDQLPYPGQAQPPSVQQYYGQPIYAQPQPGAYTPPVQAGEPKSKSVAAALAFFLGWTGAHSFYRGQQTRGRIHVVLAGACGVMLLFGIYVIATQTDAYGELPPGERFNAGMALMTVGLLGAVNVLYGFAEFIEILFSQDGSLR</sequence>
<protein>
    <submittedName>
        <fullName evidence="8">TM2 domain protein</fullName>
    </submittedName>
</protein>
<feature type="region of interest" description="Disordered" evidence="5">
    <location>
        <begin position="1"/>
        <end position="74"/>
    </location>
</feature>
<evidence type="ECO:0000259" key="7">
    <source>
        <dbReference type="Pfam" id="PF05154"/>
    </source>
</evidence>
<evidence type="ECO:0000313" key="9">
    <source>
        <dbReference type="Proteomes" id="UP000004778"/>
    </source>
</evidence>
<keyword evidence="3 6" id="KW-1133">Transmembrane helix</keyword>
<dbReference type="AlphaFoldDB" id="C0W5L0"/>
<evidence type="ECO:0000313" key="8">
    <source>
        <dbReference type="EMBL" id="EEH65991.1"/>
    </source>
</evidence>
<comment type="subcellular location">
    <subcellularLocation>
        <location evidence="1">Membrane</location>
        <topology evidence="1">Multi-pass membrane protein</topology>
    </subcellularLocation>
</comment>
<dbReference type="InterPro" id="IPR007829">
    <property type="entry name" value="TM2"/>
</dbReference>
<dbReference type="Proteomes" id="UP000004778">
    <property type="component" value="Unassembled WGS sequence"/>
</dbReference>
<feature type="compositionally biased region" description="Low complexity" evidence="5">
    <location>
        <begin position="31"/>
        <end position="54"/>
    </location>
</feature>
<organism evidence="8 9">
    <name type="scientific">Actinomyces urogenitalis DSM 15434</name>
    <dbReference type="NCBI Taxonomy" id="525246"/>
    <lineage>
        <taxon>Bacteria</taxon>
        <taxon>Bacillati</taxon>
        <taxon>Actinomycetota</taxon>
        <taxon>Actinomycetes</taxon>
        <taxon>Actinomycetales</taxon>
        <taxon>Actinomycetaceae</taxon>
        <taxon>Actinomyces</taxon>
    </lineage>
</organism>
<dbReference type="GO" id="GO:0016020">
    <property type="term" value="C:membrane"/>
    <property type="evidence" value="ECO:0007669"/>
    <property type="project" value="UniProtKB-SubCell"/>
</dbReference>
<keyword evidence="4 6" id="KW-0472">Membrane</keyword>
<evidence type="ECO:0000256" key="5">
    <source>
        <dbReference type="SAM" id="MobiDB-lite"/>
    </source>
</evidence>
<evidence type="ECO:0000256" key="2">
    <source>
        <dbReference type="ARBA" id="ARBA00022692"/>
    </source>
</evidence>
<keyword evidence="9" id="KW-1185">Reference proteome</keyword>
<accession>C0W5L0</accession>
<dbReference type="Pfam" id="PF05154">
    <property type="entry name" value="TM2"/>
    <property type="match status" value="1"/>
</dbReference>
<feature type="transmembrane region" description="Helical" evidence="6">
    <location>
        <begin position="174"/>
        <end position="198"/>
    </location>
</feature>
<keyword evidence="2 6" id="KW-0812">Transmembrane</keyword>
<evidence type="ECO:0000256" key="4">
    <source>
        <dbReference type="ARBA" id="ARBA00023136"/>
    </source>
</evidence>
<gene>
    <name evidence="8" type="ORF">HMPREF0058_1154</name>
</gene>
<evidence type="ECO:0000256" key="1">
    <source>
        <dbReference type="ARBA" id="ARBA00004141"/>
    </source>
</evidence>
<feature type="compositionally biased region" description="Polar residues" evidence="5">
    <location>
        <begin position="1"/>
        <end position="10"/>
    </location>
</feature>
<reference evidence="8 9" key="1">
    <citation type="submission" date="2009-01" db="EMBL/GenBank/DDBJ databases">
        <authorList>
            <person name="Qin X."/>
            <person name="Bachman B."/>
            <person name="Battles P."/>
            <person name="Bell A."/>
            <person name="Bess C."/>
            <person name="Bickham C."/>
            <person name="Chaboub L."/>
            <person name="Chen D."/>
            <person name="Coyle M."/>
            <person name="Deiros D.R."/>
            <person name="Dinh H."/>
            <person name="Forbes L."/>
            <person name="Fowler G."/>
            <person name="Francisco L."/>
            <person name="Fu Q."/>
            <person name="Gubbala S."/>
            <person name="Hale W."/>
            <person name="Han Y."/>
            <person name="Hemphill L."/>
            <person name="Highlander S.K."/>
            <person name="Hirani K."/>
            <person name="Hogues M."/>
            <person name="Jackson L."/>
            <person name="Jakkamsetti A."/>
            <person name="Javaid M."/>
            <person name="Jiang H."/>
            <person name="Korchina V."/>
            <person name="Kovar C."/>
            <person name="Lara F."/>
            <person name="Lee S."/>
            <person name="Mata R."/>
            <person name="Mathew T."/>
            <person name="Moen C."/>
            <person name="Morales K."/>
            <person name="Munidasa M."/>
            <person name="Nazareth L."/>
            <person name="Ngo R."/>
            <person name="Nguyen L."/>
            <person name="Okwuonu G."/>
            <person name="Ongeri F."/>
            <person name="Patil S."/>
            <person name="Petrosino J."/>
            <person name="Pham C."/>
            <person name="Pham P."/>
            <person name="Pu L.-L."/>
            <person name="Puazo M."/>
            <person name="Raj R."/>
            <person name="Reid J."/>
            <person name="Rouhana J."/>
            <person name="Saada N."/>
            <person name="Shang Y."/>
            <person name="Simmons D."/>
            <person name="Thornton R."/>
            <person name="Warren J."/>
            <person name="Weissenberger G."/>
            <person name="Zhang J."/>
            <person name="Zhang L."/>
            <person name="Zhou C."/>
            <person name="Zhu D."/>
            <person name="Muzny D."/>
            <person name="Worley K."/>
            <person name="Gibbs R."/>
        </authorList>
    </citation>
    <scope>NUCLEOTIDE SEQUENCE [LARGE SCALE GENOMIC DNA]</scope>
    <source>
        <strain evidence="8 9">DSM 15434</strain>
    </source>
</reference>
<dbReference type="OrthoDB" id="3257637at2"/>
<feature type="domain" description="TM2" evidence="7">
    <location>
        <begin position="103"/>
        <end position="150"/>
    </location>
</feature>
<feature type="transmembrane region" description="Helical" evidence="6">
    <location>
        <begin position="134"/>
        <end position="154"/>
    </location>
</feature>
<dbReference type="RefSeq" id="WP_006548118.1">
    <property type="nucleotide sequence ID" value="NZ_DS999574.1"/>
</dbReference>
<proteinExistence type="predicted"/>
<dbReference type="HOGENOM" id="CLU_1335185_0_0_11"/>